<feature type="compositionally biased region" description="Polar residues" evidence="1">
    <location>
        <begin position="153"/>
        <end position="168"/>
    </location>
</feature>
<name>A0A1S8X502_OPIVI</name>
<feature type="compositionally biased region" description="Low complexity" evidence="1">
    <location>
        <begin position="87"/>
        <end position="100"/>
    </location>
</feature>
<evidence type="ECO:0000256" key="1">
    <source>
        <dbReference type="SAM" id="MobiDB-lite"/>
    </source>
</evidence>
<feature type="compositionally biased region" description="Polar residues" evidence="1">
    <location>
        <begin position="75"/>
        <end position="86"/>
    </location>
</feature>
<evidence type="ECO:0000313" key="3">
    <source>
        <dbReference type="Proteomes" id="UP000243686"/>
    </source>
</evidence>
<organism evidence="2 3">
    <name type="scientific">Opisthorchis viverrini</name>
    <name type="common">Southeast Asian liver fluke</name>
    <dbReference type="NCBI Taxonomy" id="6198"/>
    <lineage>
        <taxon>Eukaryota</taxon>
        <taxon>Metazoa</taxon>
        <taxon>Spiralia</taxon>
        <taxon>Lophotrochozoa</taxon>
        <taxon>Platyhelminthes</taxon>
        <taxon>Trematoda</taxon>
        <taxon>Digenea</taxon>
        <taxon>Opisthorchiida</taxon>
        <taxon>Opisthorchiata</taxon>
        <taxon>Opisthorchiidae</taxon>
        <taxon>Opisthorchis</taxon>
    </lineage>
</organism>
<keyword evidence="3" id="KW-1185">Reference proteome</keyword>
<dbReference type="Proteomes" id="UP000243686">
    <property type="component" value="Unassembled WGS sequence"/>
</dbReference>
<dbReference type="EMBL" id="KV892006">
    <property type="protein sequence ID" value="OON21746.1"/>
    <property type="molecule type" value="Genomic_DNA"/>
</dbReference>
<feature type="compositionally biased region" description="Polar residues" evidence="1">
    <location>
        <begin position="103"/>
        <end position="122"/>
    </location>
</feature>
<sequence length="222" mass="22885">MHPSKKEQARYLSEQIFDAQRNMIMITNIKASDNITTAKDDSSEVAQTSAIDGATSTVTAVQETTQKMSDPATEPQGTTLQVDAQDSSTSSAAHVSSVAAGDETTQVSTAGPTQTTAAGVVSTENSVQDTATKMAEFASTESLSVITTQADAKGSATQAPDGQNTMDTATPGKNGGVTPGTSATPKTTKSGVDRTRKGLSNWLFTSALCFVGSYAPEDTADD</sequence>
<dbReference type="AlphaFoldDB" id="A0A1S8X502"/>
<reference evidence="2 3" key="1">
    <citation type="submission" date="2015-03" db="EMBL/GenBank/DDBJ databases">
        <title>Draft genome of the nematode, Opisthorchis viverrini.</title>
        <authorList>
            <person name="Mitreva M."/>
        </authorList>
    </citation>
    <scope>NUCLEOTIDE SEQUENCE [LARGE SCALE GENOMIC DNA]</scope>
    <source>
        <strain evidence="2">Khon Kaen</strain>
    </source>
</reference>
<accession>A0A1S8X502</accession>
<gene>
    <name evidence="2" type="ORF">X801_02354</name>
</gene>
<feature type="compositionally biased region" description="Polar residues" evidence="1">
    <location>
        <begin position="179"/>
        <end position="190"/>
    </location>
</feature>
<protein>
    <submittedName>
        <fullName evidence="2">Uncharacterized protein</fullName>
    </submittedName>
</protein>
<feature type="region of interest" description="Disordered" evidence="1">
    <location>
        <begin position="64"/>
        <end position="122"/>
    </location>
</feature>
<evidence type="ECO:0000313" key="2">
    <source>
        <dbReference type="EMBL" id="OON21746.1"/>
    </source>
</evidence>
<feature type="region of interest" description="Disordered" evidence="1">
    <location>
        <begin position="153"/>
        <end position="196"/>
    </location>
</feature>
<proteinExistence type="predicted"/>